<dbReference type="PROSITE" id="PS51257">
    <property type="entry name" value="PROKAR_LIPOPROTEIN"/>
    <property type="match status" value="1"/>
</dbReference>
<evidence type="ECO:0000313" key="5">
    <source>
        <dbReference type="Proteomes" id="UP001373196"/>
    </source>
</evidence>
<dbReference type="InterPro" id="IPR008964">
    <property type="entry name" value="Invasin/intimin_cell_adhesion"/>
</dbReference>
<comment type="caution">
    <text evidence="4">The sequence shown here is derived from an EMBL/GenBank/DDBJ whole genome shotgun (WGS) entry which is preliminary data.</text>
</comment>
<dbReference type="SUPFAM" id="SSF49373">
    <property type="entry name" value="Invasin/intimin cell-adhesion fragments"/>
    <property type="match status" value="2"/>
</dbReference>
<feature type="signal peptide" evidence="2">
    <location>
        <begin position="1"/>
        <end position="24"/>
    </location>
</feature>
<dbReference type="InterPro" id="IPR003343">
    <property type="entry name" value="Big_2"/>
</dbReference>
<evidence type="ECO:0000256" key="1">
    <source>
        <dbReference type="SAM" id="Phobius"/>
    </source>
</evidence>
<feature type="chain" id="PRO_5044306515" evidence="2">
    <location>
        <begin position="25"/>
        <end position="250"/>
    </location>
</feature>
<accession>A0AB35Y5N1</accession>
<organism evidence="4 5">
    <name type="scientific">Faecalibacterium wellingii</name>
    <dbReference type="NCBI Taxonomy" id="2929491"/>
    <lineage>
        <taxon>Bacteria</taxon>
        <taxon>Bacillati</taxon>
        <taxon>Bacillota</taxon>
        <taxon>Clostridia</taxon>
        <taxon>Eubacteriales</taxon>
        <taxon>Oscillospiraceae</taxon>
        <taxon>Faecalibacterium</taxon>
    </lineage>
</organism>
<proteinExistence type="predicted"/>
<evidence type="ECO:0000259" key="3">
    <source>
        <dbReference type="SMART" id="SM00635"/>
    </source>
</evidence>
<sequence length="250" mass="25840">MKKHAIIFASLALSCLVLSAPLSAGAVSSSQTEASSLYIITVQPELPVTERSELELTALEMTQTWQNPNPRRQLALKSVSRAGCSVYRWSSSAPVVASVDASGLVTALAPGKAVISAYTTQGETLTCTVTVTSEIGKVTLDADVLLLHSIGSQQDLIPTVAVQEPSAVALQWTSSDPSVAVVDADGTVTAVADGKAIVTVRTPEGRSAGCAVYVGQAAADYEKRDRQLTKAALGGMGILGALFLLLGIAL</sequence>
<dbReference type="Proteomes" id="UP001373196">
    <property type="component" value="Unassembled WGS sequence"/>
</dbReference>
<reference evidence="4" key="1">
    <citation type="submission" date="2024-03" db="EMBL/GenBank/DDBJ databases">
        <authorList>
            <person name="Plomp N."/>
            <person name="Harmsen H.J."/>
        </authorList>
    </citation>
    <scope>NUCLEOTIDE SEQUENCE</scope>
    <source>
        <strain evidence="4">HTF-128</strain>
    </source>
</reference>
<keyword evidence="1" id="KW-0812">Transmembrane</keyword>
<dbReference type="EMBL" id="JBBFGL010000012">
    <property type="protein sequence ID" value="MEJ5196721.1"/>
    <property type="molecule type" value="Genomic_DNA"/>
</dbReference>
<keyword evidence="1" id="KW-1133">Transmembrane helix</keyword>
<dbReference type="SMART" id="SM00635">
    <property type="entry name" value="BID_2"/>
    <property type="match status" value="2"/>
</dbReference>
<name>A0AB35Y5N1_9FIRM</name>
<dbReference type="RefSeq" id="WP_339395979.1">
    <property type="nucleotide sequence ID" value="NZ_JBBFGL010000012.1"/>
</dbReference>
<dbReference type="AlphaFoldDB" id="A0AB35Y5N1"/>
<feature type="domain" description="BIG2" evidence="3">
    <location>
        <begin position="55"/>
        <end position="129"/>
    </location>
</feature>
<dbReference type="Gene3D" id="2.60.40.1080">
    <property type="match status" value="2"/>
</dbReference>
<evidence type="ECO:0000256" key="2">
    <source>
        <dbReference type="SAM" id="SignalP"/>
    </source>
</evidence>
<dbReference type="Pfam" id="PF02368">
    <property type="entry name" value="Big_2"/>
    <property type="match status" value="2"/>
</dbReference>
<keyword evidence="2" id="KW-0732">Signal</keyword>
<feature type="domain" description="BIG2" evidence="3">
    <location>
        <begin position="134"/>
        <end position="211"/>
    </location>
</feature>
<evidence type="ECO:0000313" key="4">
    <source>
        <dbReference type="EMBL" id="MEJ5196721.1"/>
    </source>
</evidence>
<gene>
    <name evidence="4" type="ORF">WF834_11195</name>
</gene>
<keyword evidence="1" id="KW-0472">Membrane</keyword>
<feature type="transmembrane region" description="Helical" evidence="1">
    <location>
        <begin position="231"/>
        <end position="249"/>
    </location>
</feature>
<protein>
    <submittedName>
        <fullName evidence="4">Ig-like domain-containing protein</fullName>
    </submittedName>
</protein>